<organism evidence="1 2">
    <name type="scientific">Candidatus Magnetobacterium bavaricum</name>
    <dbReference type="NCBI Taxonomy" id="29290"/>
    <lineage>
        <taxon>Bacteria</taxon>
        <taxon>Pseudomonadati</taxon>
        <taxon>Nitrospirota</taxon>
        <taxon>Thermodesulfovibrionia</taxon>
        <taxon>Thermodesulfovibrionales</taxon>
        <taxon>Candidatus Magnetobacteriaceae</taxon>
        <taxon>Candidatus Magnetobacterium</taxon>
    </lineage>
</organism>
<gene>
    <name evidence="1" type="ORF">MBAV_004379</name>
</gene>
<proteinExistence type="predicted"/>
<reference evidence="1 2" key="1">
    <citation type="submission" date="2015-02" db="EMBL/GenBank/DDBJ databases">
        <title>Single-cell genomics of uncultivated deep-branching MTB reveals a conserved set of magnetosome genes.</title>
        <authorList>
            <person name="Kolinko S."/>
            <person name="Richter M."/>
            <person name="Glockner F.O."/>
            <person name="Brachmann A."/>
            <person name="Schuler D."/>
        </authorList>
    </citation>
    <scope>NUCLEOTIDE SEQUENCE [LARGE SCALE GENOMIC DNA]</scope>
    <source>
        <strain evidence="1">TM-1</strain>
    </source>
</reference>
<feature type="non-terminal residue" evidence="1">
    <location>
        <position position="1"/>
    </location>
</feature>
<sequence length="80" mass="8923">QEVHKHRGTLYDTGNGRHCGLHRNVHAHGHLQHQRNAYVECLQSAAREIAFDTKSKKRIGDFVPLLCQGVAPQSTVVVSI</sequence>
<evidence type="ECO:0000313" key="1">
    <source>
        <dbReference type="EMBL" id="KJU83427.1"/>
    </source>
</evidence>
<comment type="caution">
    <text evidence="1">The sequence shown here is derived from an EMBL/GenBank/DDBJ whole genome shotgun (WGS) entry which is preliminary data.</text>
</comment>
<dbReference type="Proteomes" id="UP000033423">
    <property type="component" value="Unassembled WGS sequence"/>
</dbReference>
<dbReference type="AlphaFoldDB" id="A0A0F3GNP1"/>
<keyword evidence="2" id="KW-1185">Reference proteome</keyword>
<name>A0A0F3GNP1_9BACT</name>
<protein>
    <submittedName>
        <fullName evidence="1">Uncharacterized protein</fullName>
    </submittedName>
</protein>
<evidence type="ECO:0000313" key="2">
    <source>
        <dbReference type="Proteomes" id="UP000033423"/>
    </source>
</evidence>
<accession>A0A0F3GNP1</accession>
<dbReference type="EMBL" id="LACI01001903">
    <property type="protein sequence ID" value="KJU83427.1"/>
    <property type="molecule type" value="Genomic_DNA"/>
</dbReference>